<organism evidence="2 3">
    <name type="scientific">Nelumbo nucifera</name>
    <name type="common">Sacred lotus</name>
    <dbReference type="NCBI Taxonomy" id="4432"/>
    <lineage>
        <taxon>Eukaryota</taxon>
        <taxon>Viridiplantae</taxon>
        <taxon>Streptophyta</taxon>
        <taxon>Embryophyta</taxon>
        <taxon>Tracheophyta</taxon>
        <taxon>Spermatophyta</taxon>
        <taxon>Magnoliopsida</taxon>
        <taxon>Proteales</taxon>
        <taxon>Nelumbonaceae</taxon>
        <taxon>Nelumbo</taxon>
    </lineage>
</organism>
<dbReference type="STRING" id="4432.A0A1U8Q5D3"/>
<dbReference type="FunFam" id="3.30.70.270:FF:000020">
    <property type="entry name" value="Transposon Tf2-6 polyprotein-like Protein"/>
    <property type="match status" value="1"/>
</dbReference>
<dbReference type="GeneID" id="109114966"/>
<gene>
    <name evidence="3" type="primary">LOC109114966</name>
</gene>
<dbReference type="OMA" id="CVVETHA"/>
<sequence>MSTTRSSSVEEHIDRIEGEVRQTTSELSEIKETLSALVHTDPEKTECMISWARPNSPKALRGFLGLTGYYQTFIKGYGILAAPFTRLLKKHSFEWDQKAEEAFQALKEAVTSPPTLALPNFELEFIVEADASGTGIGAVRM</sequence>
<dbReference type="Gene3D" id="3.30.70.270">
    <property type="match status" value="1"/>
</dbReference>
<dbReference type="RefSeq" id="XP_019054014.1">
    <property type="nucleotide sequence ID" value="XM_019198469.1"/>
</dbReference>
<evidence type="ECO:0000313" key="3">
    <source>
        <dbReference type="RefSeq" id="XP_019054014.1"/>
    </source>
</evidence>
<dbReference type="PANTHER" id="PTHR33064">
    <property type="entry name" value="POL PROTEIN"/>
    <property type="match status" value="1"/>
</dbReference>
<feature type="domain" description="Reverse transcriptase/retrotransposon-derived protein RNase H-like" evidence="1">
    <location>
        <begin position="95"/>
        <end position="139"/>
    </location>
</feature>
<dbReference type="OrthoDB" id="185373at2759"/>
<name>A0A1U8Q5D3_NELNU</name>
<accession>A0A1U8Q5D3</accession>
<dbReference type="Pfam" id="PF17919">
    <property type="entry name" value="RT_RNaseH_2"/>
    <property type="match status" value="1"/>
</dbReference>
<proteinExistence type="predicted"/>
<dbReference type="InterPro" id="IPR043502">
    <property type="entry name" value="DNA/RNA_pol_sf"/>
</dbReference>
<dbReference type="PANTHER" id="PTHR33064:SF37">
    <property type="entry name" value="RIBONUCLEASE H"/>
    <property type="match status" value="1"/>
</dbReference>
<dbReference type="Proteomes" id="UP000189703">
    <property type="component" value="Unplaced"/>
</dbReference>
<protein>
    <submittedName>
        <fullName evidence="3">Uncharacterized protein LOC109114966</fullName>
    </submittedName>
</protein>
<dbReference type="SUPFAM" id="SSF56672">
    <property type="entry name" value="DNA/RNA polymerases"/>
    <property type="match status" value="1"/>
</dbReference>
<reference evidence="3" key="1">
    <citation type="submission" date="2025-08" db="UniProtKB">
        <authorList>
            <consortium name="RefSeq"/>
        </authorList>
    </citation>
    <scope>IDENTIFICATION</scope>
</reference>
<evidence type="ECO:0000313" key="2">
    <source>
        <dbReference type="Proteomes" id="UP000189703"/>
    </source>
</evidence>
<dbReference type="AlphaFoldDB" id="A0A1U8Q5D3"/>
<evidence type="ECO:0000259" key="1">
    <source>
        <dbReference type="Pfam" id="PF17919"/>
    </source>
</evidence>
<dbReference type="InterPro" id="IPR041577">
    <property type="entry name" value="RT_RNaseH_2"/>
</dbReference>
<dbReference type="InterPro" id="IPR051320">
    <property type="entry name" value="Viral_Replic_Matur_Polypro"/>
</dbReference>
<dbReference type="InParanoid" id="A0A1U8Q5D3"/>
<dbReference type="KEGG" id="nnu:109114966"/>
<keyword evidence="2" id="KW-1185">Reference proteome</keyword>
<dbReference type="InterPro" id="IPR043128">
    <property type="entry name" value="Rev_trsase/Diguanyl_cyclase"/>
</dbReference>